<dbReference type="EnsemblPlants" id="KQK86053">
    <property type="protein sequence ID" value="KQK86053"/>
    <property type="gene ID" value="SETIT_039260mg"/>
</dbReference>
<accession>K4AK37</accession>
<dbReference type="EMBL" id="AGNK02005281">
    <property type="status" value="NOT_ANNOTATED_CDS"/>
    <property type="molecule type" value="Genomic_DNA"/>
</dbReference>
<sequence>MQPGSRGKLIGCLLRCVFLPACCIHVSAAASQEPGSGDTKDLVASWEPDSRRPFTSYEPGPASSAGNQSYGGRTGRAHPNISFWIVILYIWAASWRRLSSGAVKWCKIERLGWVAASTDLPLPGLGGDGGLPWNEDGEEFDADEEEEDQPVPIRNLDALASVIDRPDDFPNRYHVCVVGILFRDTPMMLKRLKEAAAADIGISFVGNLDRLRQAGDLHDGLTRLSESLQSLRATLGTDGAIDWPVVRRALEDETPLLAGLCKAQPESLRDRVLPLLERVKAILHALPDGRATDLDNASGDADARPTTPPRSGDADARPNSAAALVTNAADLDNAIGDADACPNYSAALVTKVAQLLEDMEALVLGGVLLKYPGPGAATFLAMEKEGAQEEAAEQQQRHVVCIEGRQYLTTILEEPHRYFLQSDFSIVKFQMADAQTMFRDIEKAVKEDGWWVGNTDRLEQVSKLHRNLCGISQSLEYVTMMLKNEEMDWWELDNIRRTTRKLPPLCELQPDNLSACILSLVPRIETILKALPDKPDNVEDEPEYPADLFATLIPQ</sequence>
<protein>
    <submittedName>
        <fullName evidence="3">Uncharacterized protein</fullName>
    </submittedName>
</protein>
<dbReference type="eggNOG" id="ENOG502R39V">
    <property type="taxonomic scope" value="Eukaryota"/>
</dbReference>
<evidence type="ECO:0000256" key="2">
    <source>
        <dbReference type="SAM" id="SignalP"/>
    </source>
</evidence>
<dbReference type="AlphaFoldDB" id="K4AK37"/>
<name>K4AK37_SETIT</name>
<reference evidence="3" key="2">
    <citation type="submission" date="2018-08" db="UniProtKB">
        <authorList>
            <consortium name="EnsemblPlants"/>
        </authorList>
    </citation>
    <scope>IDENTIFICATION</scope>
    <source>
        <strain evidence="3">Yugu1</strain>
    </source>
</reference>
<reference evidence="4" key="1">
    <citation type="journal article" date="2012" name="Nat. Biotechnol.">
        <title>Reference genome sequence of the model plant Setaria.</title>
        <authorList>
            <person name="Bennetzen J.L."/>
            <person name="Schmutz J."/>
            <person name="Wang H."/>
            <person name="Percifield R."/>
            <person name="Hawkins J."/>
            <person name="Pontaroli A.C."/>
            <person name="Estep M."/>
            <person name="Feng L."/>
            <person name="Vaughn J.N."/>
            <person name="Grimwood J."/>
            <person name="Jenkins J."/>
            <person name="Barry K."/>
            <person name="Lindquist E."/>
            <person name="Hellsten U."/>
            <person name="Deshpande S."/>
            <person name="Wang X."/>
            <person name="Wu X."/>
            <person name="Mitros T."/>
            <person name="Triplett J."/>
            <person name="Yang X."/>
            <person name="Ye C.Y."/>
            <person name="Mauro-Herrera M."/>
            <person name="Wang L."/>
            <person name="Li P."/>
            <person name="Sharma M."/>
            <person name="Sharma R."/>
            <person name="Ronald P.C."/>
            <person name="Panaud O."/>
            <person name="Kellogg E.A."/>
            <person name="Brutnell T.P."/>
            <person name="Doust A.N."/>
            <person name="Tuskan G.A."/>
            <person name="Rokhsar D."/>
            <person name="Devos K.M."/>
        </authorList>
    </citation>
    <scope>NUCLEOTIDE SEQUENCE [LARGE SCALE GENOMIC DNA]</scope>
    <source>
        <strain evidence="4">cv. Yugu1</strain>
    </source>
</reference>
<feature type="region of interest" description="Disordered" evidence="1">
    <location>
        <begin position="127"/>
        <end position="149"/>
    </location>
</feature>
<feature type="compositionally biased region" description="Acidic residues" evidence="1">
    <location>
        <begin position="135"/>
        <end position="149"/>
    </location>
</feature>
<organism evidence="3 4">
    <name type="scientific">Setaria italica</name>
    <name type="common">Foxtail millet</name>
    <name type="synonym">Panicum italicum</name>
    <dbReference type="NCBI Taxonomy" id="4555"/>
    <lineage>
        <taxon>Eukaryota</taxon>
        <taxon>Viridiplantae</taxon>
        <taxon>Streptophyta</taxon>
        <taxon>Embryophyta</taxon>
        <taxon>Tracheophyta</taxon>
        <taxon>Spermatophyta</taxon>
        <taxon>Magnoliopsida</taxon>
        <taxon>Liliopsida</taxon>
        <taxon>Poales</taxon>
        <taxon>Poaceae</taxon>
        <taxon>PACMAD clade</taxon>
        <taxon>Panicoideae</taxon>
        <taxon>Panicodae</taxon>
        <taxon>Paniceae</taxon>
        <taxon>Cenchrinae</taxon>
        <taxon>Setaria</taxon>
    </lineage>
</organism>
<dbReference type="Gramene" id="KQK86053">
    <property type="protein sequence ID" value="KQK86053"/>
    <property type="gene ID" value="SETIT_039260mg"/>
</dbReference>
<dbReference type="OMA" id="EKGWWVG"/>
<dbReference type="HOGENOM" id="CLU_491439_0_0_1"/>
<dbReference type="Proteomes" id="UP000004995">
    <property type="component" value="Unassembled WGS sequence"/>
</dbReference>
<feature type="region of interest" description="Disordered" evidence="1">
    <location>
        <begin position="293"/>
        <end position="318"/>
    </location>
</feature>
<evidence type="ECO:0000313" key="3">
    <source>
        <dbReference type="EnsemblPlants" id="KQK86053"/>
    </source>
</evidence>
<evidence type="ECO:0000256" key="1">
    <source>
        <dbReference type="SAM" id="MobiDB-lite"/>
    </source>
</evidence>
<proteinExistence type="predicted"/>
<evidence type="ECO:0000313" key="4">
    <source>
        <dbReference type="Proteomes" id="UP000004995"/>
    </source>
</evidence>
<feature type="signal peptide" evidence="2">
    <location>
        <begin position="1"/>
        <end position="29"/>
    </location>
</feature>
<feature type="chain" id="PRO_5010129003" evidence="2">
    <location>
        <begin position="30"/>
        <end position="555"/>
    </location>
</feature>
<dbReference type="InParanoid" id="K4AK37"/>
<keyword evidence="2" id="KW-0732">Signal</keyword>
<feature type="region of interest" description="Disordered" evidence="1">
    <location>
        <begin position="50"/>
        <end position="71"/>
    </location>
</feature>
<dbReference type="FunCoup" id="K4AK37">
    <property type="interactions" value="304"/>
</dbReference>
<keyword evidence="4" id="KW-1185">Reference proteome</keyword>